<dbReference type="GO" id="GO:0016491">
    <property type="term" value="F:oxidoreductase activity"/>
    <property type="evidence" value="ECO:0007669"/>
    <property type="project" value="UniProtKB-KW"/>
</dbReference>
<dbReference type="OMA" id="MYTTHLA"/>
<dbReference type="SUPFAM" id="SSF51735">
    <property type="entry name" value="NAD(P)-binding Rossmann-fold domains"/>
    <property type="match status" value="1"/>
</dbReference>
<proteinExistence type="inferred from homology"/>
<dbReference type="EMBL" id="JNVN01003517">
    <property type="protein sequence ID" value="KHJ30863.1"/>
    <property type="molecule type" value="Genomic_DNA"/>
</dbReference>
<evidence type="ECO:0000313" key="3">
    <source>
        <dbReference type="EMBL" id="KHJ30863.1"/>
    </source>
</evidence>
<dbReference type="PANTHER" id="PTHR43180">
    <property type="entry name" value="3-OXOACYL-(ACYL-CARRIER-PROTEIN) REDUCTASE (AFU_ORTHOLOGUE AFUA_6G11210)"/>
    <property type="match status" value="1"/>
</dbReference>
<keyword evidence="2" id="KW-0560">Oxidoreductase</keyword>
<dbReference type="STRING" id="52586.A0A0B1NY33"/>
<dbReference type="Pfam" id="PF00106">
    <property type="entry name" value="adh_short"/>
    <property type="match status" value="1"/>
</dbReference>
<evidence type="ECO:0000256" key="2">
    <source>
        <dbReference type="ARBA" id="ARBA00023002"/>
    </source>
</evidence>
<dbReference type="InterPro" id="IPR036291">
    <property type="entry name" value="NAD(P)-bd_dom_sf"/>
</dbReference>
<sequence>MVTYCIPMPHNIVEATHQSSPIDLSKSYDPRWLKDKTIIITGGASGFGAAFSCHWASHGAHIIIADVNEKQGKAVAEDLRKVSPHTYFIHCDVTSWKSQVNMFREAARLSPHGYIDAVVANAGISNSVPKFEDTGDLDQDDLPRPEFKVLDVNLIGVLYTTKLAIYWLQKNSILEKSQQLHLSPSEGRKNRDMHLLLIGSVASIAGLPILEYTISKHAVLGLFRTMRATSFLQGIRVNILMPYFIDTPIVPVTARLLLAGGGLGKEEDVVDAATRLMADKCIKGRSLVIGPKVYIDEDWQLTSENSIDGNPVAVWEAFAHEHEQVDVFTARFIDLLNRVEAMRGWIGWIKDITRALLYPFRKWIQIK</sequence>
<gene>
    <name evidence="3" type="ORF">EV44_g5123</name>
</gene>
<keyword evidence="4" id="KW-1185">Reference proteome</keyword>
<dbReference type="Gene3D" id="3.40.50.720">
    <property type="entry name" value="NAD(P)-binding Rossmann-like Domain"/>
    <property type="match status" value="1"/>
</dbReference>
<comment type="caution">
    <text evidence="3">The sequence shown here is derived from an EMBL/GenBank/DDBJ whole genome shotgun (WGS) entry which is preliminary data.</text>
</comment>
<accession>A0A0B1NY33</accession>
<protein>
    <submittedName>
        <fullName evidence="3">Putative bacilysin biosynthesis oxidoreductase bacc</fullName>
    </submittedName>
</protein>
<dbReference type="Proteomes" id="UP000030854">
    <property type="component" value="Unassembled WGS sequence"/>
</dbReference>
<evidence type="ECO:0000256" key="1">
    <source>
        <dbReference type="ARBA" id="ARBA00006484"/>
    </source>
</evidence>
<dbReference type="HOGENOM" id="CLU_010194_13_3_1"/>
<dbReference type="AlphaFoldDB" id="A0A0B1NY33"/>
<name>A0A0B1NY33_UNCNE</name>
<dbReference type="PANTHER" id="PTHR43180:SF16">
    <property type="entry name" value="BACILYSIN BIOSYNTHESIS OXIDOREDUCTASE BACC"/>
    <property type="match status" value="1"/>
</dbReference>
<reference evidence="3 4" key="1">
    <citation type="journal article" date="2014" name="BMC Genomics">
        <title>Adaptive genomic structural variation in the grape powdery mildew pathogen, Erysiphe necator.</title>
        <authorList>
            <person name="Jones L."/>
            <person name="Riaz S."/>
            <person name="Morales-Cruz A."/>
            <person name="Amrine K.C."/>
            <person name="McGuire B."/>
            <person name="Gubler W.D."/>
            <person name="Walker M.A."/>
            <person name="Cantu D."/>
        </authorList>
    </citation>
    <scope>NUCLEOTIDE SEQUENCE [LARGE SCALE GENOMIC DNA]</scope>
    <source>
        <strain evidence="4">c</strain>
    </source>
</reference>
<dbReference type="InterPro" id="IPR002347">
    <property type="entry name" value="SDR_fam"/>
</dbReference>
<dbReference type="PRINTS" id="PR00081">
    <property type="entry name" value="GDHRDH"/>
</dbReference>
<organism evidence="3 4">
    <name type="scientific">Uncinula necator</name>
    <name type="common">Grape powdery mildew</name>
    <dbReference type="NCBI Taxonomy" id="52586"/>
    <lineage>
        <taxon>Eukaryota</taxon>
        <taxon>Fungi</taxon>
        <taxon>Dikarya</taxon>
        <taxon>Ascomycota</taxon>
        <taxon>Pezizomycotina</taxon>
        <taxon>Leotiomycetes</taxon>
        <taxon>Erysiphales</taxon>
        <taxon>Erysiphaceae</taxon>
        <taxon>Erysiphe</taxon>
    </lineage>
</organism>
<comment type="similarity">
    <text evidence="1">Belongs to the short-chain dehydrogenases/reductases (SDR) family.</text>
</comment>
<evidence type="ECO:0000313" key="4">
    <source>
        <dbReference type="Proteomes" id="UP000030854"/>
    </source>
</evidence>